<reference evidence="1" key="1">
    <citation type="journal article" date="2001" name="J. Bacteriol.">
        <title>Potential symbiosis-specific genes uncovered by sequencing a 410-kb DNA region of the Bradyrhizobium japonicum chromosome.</title>
        <authorList>
            <person name="Gottfert M."/>
            <person name="Rothlisberger S."/>
            <person name="Kundig C."/>
            <person name="Beck C."/>
            <person name="Marty R."/>
            <person name="Hennecke H."/>
        </authorList>
    </citation>
    <scope>NUCLEOTIDE SEQUENCE</scope>
    <source>
        <strain evidence="1">110spc4</strain>
    </source>
</reference>
<gene>
    <name evidence="1" type="primary">id385</name>
</gene>
<dbReference type="AlphaFoldDB" id="Q9ANA6"/>
<organism evidence="1">
    <name type="scientific">Bradyrhizobium japonicum</name>
    <dbReference type="NCBI Taxonomy" id="375"/>
    <lineage>
        <taxon>Bacteria</taxon>
        <taxon>Pseudomonadati</taxon>
        <taxon>Pseudomonadota</taxon>
        <taxon>Alphaproteobacteria</taxon>
        <taxon>Hyphomicrobiales</taxon>
        <taxon>Nitrobacteraceae</taxon>
        <taxon>Bradyrhizobium</taxon>
    </lineage>
</organism>
<dbReference type="InterPro" id="IPR051395">
    <property type="entry name" value="Cytochrome_c_Peroxidase/MauG"/>
</dbReference>
<dbReference type="GO" id="GO:0004130">
    <property type="term" value="F:cytochrome-c peroxidase activity"/>
    <property type="evidence" value="ECO:0007669"/>
    <property type="project" value="TreeGrafter"/>
</dbReference>
<name>Q9ANA6_BRAJP</name>
<dbReference type="SUPFAM" id="SSF46626">
    <property type="entry name" value="Cytochrome c"/>
    <property type="match status" value="1"/>
</dbReference>
<sequence>MDGVWATAPYLHNGSVPTLRDMLVPHAKRPMSFCVGSRAFDPVNVGLATKAQSSESCAAGLTNFDVSLLGNSNRGHSFEGKETDLRKLPPGIIGPELTDAERRALVEYLKTL</sequence>
<dbReference type="GO" id="GO:0009055">
    <property type="term" value="F:electron transfer activity"/>
    <property type="evidence" value="ECO:0007669"/>
    <property type="project" value="InterPro"/>
</dbReference>
<dbReference type="Pfam" id="PF21419">
    <property type="entry name" value="RoxA-like_Cyt-c"/>
    <property type="match status" value="1"/>
</dbReference>
<dbReference type="EMBL" id="AH010242">
    <property type="protein sequence ID" value="AAG60867.1"/>
    <property type="molecule type" value="Genomic_DNA"/>
</dbReference>
<dbReference type="Gene3D" id="1.10.760.10">
    <property type="entry name" value="Cytochrome c-like domain"/>
    <property type="match status" value="1"/>
</dbReference>
<dbReference type="GeneID" id="92969848"/>
<dbReference type="PANTHER" id="PTHR30600:SF9">
    <property type="entry name" value="BLR7738 PROTEIN"/>
    <property type="match status" value="1"/>
</dbReference>
<dbReference type="InterPro" id="IPR036909">
    <property type="entry name" value="Cyt_c-like_dom_sf"/>
</dbReference>
<evidence type="ECO:0000313" key="1">
    <source>
        <dbReference type="EMBL" id="AAG60867.1"/>
    </source>
</evidence>
<dbReference type="GO" id="GO:0020037">
    <property type="term" value="F:heme binding"/>
    <property type="evidence" value="ECO:0007669"/>
    <property type="project" value="InterPro"/>
</dbReference>
<proteinExistence type="predicted"/>
<dbReference type="RefSeq" id="WP_275937772.1">
    <property type="nucleotide sequence ID" value="NZ_CP126005.1"/>
</dbReference>
<protein>
    <submittedName>
        <fullName evidence="1">ID385</fullName>
    </submittedName>
</protein>
<accession>Q9ANA6</accession>
<dbReference type="PANTHER" id="PTHR30600">
    <property type="entry name" value="CYTOCHROME C PEROXIDASE-RELATED"/>
    <property type="match status" value="1"/>
</dbReference>